<proteinExistence type="predicted"/>
<reference evidence="2" key="1">
    <citation type="submission" date="2018-02" db="EMBL/GenBank/DDBJ databases">
        <title>Rhizophora mucronata_Transcriptome.</title>
        <authorList>
            <person name="Meera S.P."/>
            <person name="Sreeshan A."/>
            <person name="Augustine A."/>
        </authorList>
    </citation>
    <scope>NUCLEOTIDE SEQUENCE</scope>
    <source>
        <tissue evidence="2">Leaf</tissue>
    </source>
</reference>
<organism evidence="2">
    <name type="scientific">Rhizophora mucronata</name>
    <name type="common">Asiatic mangrove</name>
    <dbReference type="NCBI Taxonomy" id="61149"/>
    <lineage>
        <taxon>Eukaryota</taxon>
        <taxon>Viridiplantae</taxon>
        <taxon>Streptophyta</taxon>
        <taxon>Embryophyta</taxon>
        <taxon>Tracheophyta</taxon>
        <taxon>Spermatophyta</taxon>
        <taxon>Magnoliopsida</taxon>
        <taxon>eudicotyledons</taxon>
        <taxon>Gunneridae</taxon>
        <taxon>Pentapetalae</taxon>
        <taxon>rosids</taxon>
        <taxon>fabids</taxon>
        <taxon>Malpighiales</taxon>
        <taxon>Rhizophoraceae</taxon>
        <taxon>Rhizophora</taxon>
    </lineage>
</organism>
<sequence length="62" mass="7133">MASFLKRLRTSTLSNLRSLFWMLFYSAIGITYKPISICMSCITHSCVVWVDIDGNSLIEYHV</sequence>
<name>A0A2P2M8U5_RHIMU</name>
<evidence type="ECO:0000313" key="2">
    <source>
        <dbReference type="EMBL" id="MBX26629.1"/>
    </source>
</evidence>
<accession>A0A2P2M8U5</accession>
<keyword evidence="1" id="KW-1133">Transmembrane helix</keyword>
<keyword evidence="1" id="KW-0472">Membrane</keyword>
<protein>
    <submittedName>
        <fullName evidence="2">Uncharacterized protein</fullName>
    </submittedName>
</protein>
<feature type="transmembrane region" description="Helical" evidence="1">
    <location>
        <begin position="12"/>
        <end position="32"/>
    </location>
</feature>
<dbReference type="EMBL" id="GGEC01046145">
    <property type="protein sequence ID" value="MBX26629.1"/>
    <property type="molecule type" value="Transcribed_RNA"/>
</dbReference>
<dbReference type="AlphaFoldDB" id="A0A2P2M8U5"/>
<evidence type="ECO:0000256" key="1">
    <source>
        <dbReference type="SAM" id="Phobius"/>
    </source>
</evidence>
<keyword evidence="1" id="KW-0812">Transmembrane</keyword>